<evidence type="ECO:0000256" key="1">
    <source>
        <dbReference type="SAM" id="MobiDB-lite"/>
    </source>
</evidence>
<dbReference type="PANTHER" id="PTHR38681">
    <property type="entry name" value="RETROVIRUS-RELATED POL POLYPROTEIN FROM TRANSPOSON 412-LIKE PROTEIN-RELATED"/>
    <property type="match status" value="1"/>
</dbReference>
<dbReference type="Proteomes" id="UP000050795">
    <property type="component" value="Unassembled WGS sequence"/>
</dbReference>
<proteinExistence type="predicted"/>
<dbReference type="AlphaFoldDB" id="A0AA85ILH0"/>
<organism evidence="2 3">
    <name type="scientific">Trichobilharzia regenti</name>
    <name type="common">Nasal bird schistosome</name>
    <dbReference type="NCBI Taxonomy" id="157069"/>
    <lineage>
        <taxon>Eukaryota</taxon>
        <taxon>Metazoa</taxon>
        <taxon>Spiralia</taxon>
        <taxon>Lophotrochozoa</taxon>
        <taxon>Platyhelminthes</taxon>
        <taxon>Trematoda</taxon>
        <taxon>Digenea</taxon>
        <taxon>Strigeidida</taxon>
        <taxon>Schistosomatoidea</taxon>
        <taxon>Schistosomatidae</taxon>
        <taxon>Trichobilharzia</taxon>
    </lineage>
</organism>
<evidence type="ECO:0008006" key="4">
    <source>
        <dbReference type="Google" id="ProtNLM"/>
    </source>
</evidence>
<name>A0AA85ILH0_TRIRE</name>
<reference evidence="3" key="2">
    <citation type="submission" date="2023-11" db="UniProtKB">
        <authorList>
            <consortium name="WormBaseParasite"/>
        </authorList>
    </citation>
    <scope>IDENTIFICATION</scope>
</reference>
<dbReference type="PANTHER" id="PTHR38681:SF1">
    <property type="entry name" value="RETROVIRUS-RELATED POL POLYPROTEIN FROM TRANSPOSON 412-LIKE PROTEIN"/>
    <property type="match status" value="1"/>
</dbReference>
<evidence type="ECO:0000313" key="2">
    <source>
        <dbReference type="Proteomes" id="UP000050795"/>
    </source>
</evidence>
<keyword evidence="2" id="KW-1185">Reference proteome</keyword>
<feature type="region of interest" description="Disordered" evidence="1">
    <location>
        <begin position="79"/>
        <end position="120"/>
    </location>
</feature>
<accession>A0AA85ILH0</accession>
<protein>
    <recommendedName>
        <fullName evidence="4">Integrase_H2C2 domain-containing protein</fullName>
    </recommendedName>
</protein>
<feature type="compositionally biased region" description="Polar residues" evidence="1">
    <location>
        <begin position="83"/>
        <end position="99"/>
    </location>
</feature>
<dbReference type="WBParaSite" id="TREG1_102910.1">
    <property type="protein sequence ID" value="TREG1_102910.1"/>
    <property type="gene ID" value="TREG1_102910"/>
</dbReference>
<sequence length="129" mass="14737">MLQLQPTAPRQSPRRDQINKHLQTCKFVFIRVDAIRKGLQPPYEGPFQVIKRSDKHFTVNKNGRRETVSIDRIKPAYTDNDFESTSAAAQSNNQTSDSTPPAPSLILPPYQTRSGRQISKPARYVHFED</sequence>
<reference evidence="2" key="1">
    <citation type="submission" date="2022-06" db="EMBL/GenBank/DDBJ databases">
        <authorList>
            <person name="Berger JAMES D."/>
            <person name="Berger JAMES D."/>
        </authorList>
    </citation>
    <scope>NUCLEOTIDE SEQUENCE [LARGE SCALE GENOMIC DNA]</scope>
</reference>
<evidence type="ECO:0000313" key="3">
    <source>
        <dbReference type="WBParaSite" id="TREG1_102910.1"/>
    </source>
</evidence>